<name>A0A8J2YUG1_9PROT</name>
<dbReference type="Proteomes" id="UP000646365">
    <property type="component" value="Unassembled WGS sequence"/>
</dbReference>
<evidence type="ECO:0000313" key="3">
    <source>
        <dbReference type="EMBL" id="GGF20044.1"/>
    </source>
</evidence>
<evidence type="ECO:0000256" key="2">
    <source>
        <dbReference type="SAM" id="SignalP"/>
    </source>
</evidence>
<sequence length="96" mass="9580">MSIKFLAAVVALAAIAGAARAGDRAVLDANALDGVTAGAFAGFTSPEPPFSPVLDPLPFRLPSPEGGGSGTPVTGVSIPMQTPHAIVPLPVGLTWY</sequence>
<dbReference type="EMBL" id="BMJQ01000006">
    <property type="protein sequence ID" value="GGF20044.1"/>
    <property type="molecule type" value="Genomic_DNA"/>
</dbReference>
<evidence type="ECO:0000313" key="4">
    <source>
        <dbReference type="Proteomes" id="UP000646365"/>
    </source>
</evidence>
<comment type="caution">
    <text evidence="3">The sequence shown here is derived from an EMBL/GenBank/DDBJ whole genome shotgun (WGS) entry which is preliminary data.</text>
</comment>
<reference evidence="3" key="1">
    <citation type="journal article" date="2014" name="Int. J. Syst. Evol. Microbiol.">
        <title>Complete genome sequence of Corynebacterium casei LMG S-19264T (=DSM 44701T), isolated from a smear-ripened cheese.</title>
        <authorList>
            <consortium name="US DOE Joint Genome Institute (JGI-PGF)"/>
            <person name="Walter F."/>
            <person name="Albersmeier A."/>
            <person name="Kalinowski J."/>
            <person name="Ruckert C."/>
        </authorList>
    </citation>
    <scope>NUCLEOTIDE SEQUENCE</scope>
    <source>
        <strain evidence="3">CGMCC 1.15725</strain>
    </source>
</reference>
<dbReference type="AlphaFoldDB" id="A0A8J2YUG1"/>
<reference evidence="3" key="2">
    <citation type="submission" date="2020-09" db="EMBL/GenBank/DDBJ databases">
        <authorList>
            <person name="Sun Q."/>
            <person name="Zhou Y."/>
        </authorList>
    </citation>
    <scope>NUCLEOTIDE SEQUENCE</scope>
    <source>
        <strain evidence="3">CGMCC 1.15725</strain>
    </source>
</reference>
<feature type="chain" id="PRO_5035314641" evidence="2">
    <location>
        <begin position="22"/>
        <end position="96"/>
    </location>
</feature>
<feature type="signal peptide" evidence="2">
    <location>
        <begin position="1"/>
        <end position="21"/>
    </location>
</feature>
<dbReference type="RefSeq" id="WP_189046615.1">
    <property type="nucleotide sequence ID" value="NZ_BMJQ01000006.1"/>
</dbReference>
<gene>
    <name evidence="3" type="ORF">GCM10011611_27570</name>
</gene>
<protein>
    <submittedName>
        <fullName evidence="3">Uncharacterized protein</fullName>
    </submittedName>
</protein>
<keyword evidence="4" id="KW-1185">Reference proteome</keyword>
<evidence type="ECO:0000256" key="1">
    <source>
        <dbReference type="SAM" id="MobiDB-lite"/>
    </source>
</evidence>
<feature type="region of interest" description="Disordered" evidence="1">
    <location>
        <begin position="54"/>
        <end position="77"/>
    </location>
</feature>
<keyword evidence="2" id="KW-0732">Signal</keyword>
<proteinExistence type="predicted"/>
<accession>A0A8J2YUG1</accession>
<organism evidence="3 4">
    <name type="scientific">Aliidongia dinghuensis</name>
    <dbReference type="NCBI Taxonomy" id="1867774"/>
    <lineage>
        <taxon>Bacteria</taxon>
        <taxon>Pseudomonadati</taxon>
        <taxon>Pseudomonadota</taxon>
        <taxon>Alphaproteobacteria</taxon>
        <taxon>Rhodospirillales</taxon>
        <taxon>Dongiaceae</taxon>
        <taxon>Aliidongia</taxon>
    </lineage>
</organism>